<dbReference type="EMBL" id="BAABIM010000004">
    <property type="protein sequence ID" value="GAA4695901.1"/>
    <property type="molecule type" value="Genomic_DNA"/>
</dbReference>
<feature type="region of interest" description="Disordered" evidence="1">
    <location>
        <begin position="31"/>
        <end position="52"/>
    </location>
</feature>
<feature type="region of interest" description="Disordered" evidence="1">
    <location>
        <begin position="197"/>
        <end position="225"/>
    </location>
</feature>
<sequence>MGPGAGWLAVAVPVGLAVMAGSYRFSERTCTQSVQQRPARPSRTADGVPPRVVGSFHASRGITVLRVTLRGSGLPTVTLGSGETLLFGRSPHTSLPEEGEAALRTTAIALPRCAPHVSRLLGELVVGEEIARLRWHGSGETQVSSLFDAPGGARRVTLAEGMSLLLDEGENQLVVMRGRQTVAGTYDDLAIVVDVHASTPDPAPRRRPEEGEDDVDATATAPAPHLPTQSREWYVALALAEPWLTGTDDYPRPPSNREIYERVLGWHGYAWNLERAQRVDDAIRSISSLAFGPRDDPFRAGSGRAQNVRFAIGRRTAEVRLVTVEDLERVERAAAARKVPPAAPSS</sequence>
<evidence type="ECO:0000313" key="3">
    <source>
        <dbReference type="Proteomes" id="UP001500621"/>
    </source>
</evidence>
<evidence type="ECO:0000313" key="2">
    <source>
        <dbReference type="EMBL" id="GAA4695901.1"/>
    </source>
</evidence>
<reference evidence="3" key="1">
    <citation type="journal article" date="2019" name="Int. J. Syst. Evol. Microbiol.">
        <title>The Global Catalogue of Microorganisms (GCM) 10K type strain sequencing project: providing services to taxonomists for standard genome sequencing and annotation.</title>
        <authorList>
            <consortium name="The Broad Institute Genomics Platform"/>
            <consortium name="The Broad Institute Genome Sequencing Center for Infectious Disease"/>
            <person name="Wu L."/>
            <person name="Ma J."/>
        </authorList>
    </citation>
    <scope>NUCLEOTIDE SEQUENCE [LARGE SCALE GENOMIC DNA]</scope>
    <source>
        <strain evidence="3">JCM 18127</strain>
    </source>
</reference>
<keyword evidence="3" id="KW-1185">Reference proteome</keyword>
<name>A0ABP8WYZ2_9ACTN</name>
<evidence type="ECO:0000256" key="1">
    <source>
        <dbReference type="SAM" id="MobiDB-lite"/>
    </source>
</evidence>
<comment type="caution">
    <text evidence="2">The sequence shown here is derived from an EMBL/GenBank/DDBJ whole genome shotgun (WGS) entry which is preliminary data.</text>
</comment>
<dbReference type="Proteomes" id="UP001500621">
    <property type="component" value="Unassembled WGS sequence"/>
</dbReference>
<organism evidence="2 3">
    <name type="scientific">Nocardioides nanhaiensis</name>
    <dbReference type="NCBI Taxonomy" id="1476871"/>
    <lineage>
        <taxon>Bacteria</taxon>
        <taxon>Bacillati</taxon>
        <taxon>Actinomycetota</taxon>
        <taxon>Actinomycetes</taxon>
        <taxon>Propionibacteriales</taxon>
        <taxon>Nocardioidaceae</taxon>
        <taxon>Nocardioides</taxon>
    </lineage>
</organism>
<accession>A0ABP8WYZ2</accession>
<protein>
    <submittedName>
        <fullName evidence="2">Uncharacterized protein</fullName>
    </submittedName>
</protein>
<proteinExistence type="predicted"/>
<gene>
    <name evidence="2" type="ORF">GCM10023226_37880</name>
</gene>